<dbReference type="OrthoDB" id="1525151at2"/>
<dbReference type="PANTHER" id="PTHR34472:SF1">
    <property type="entry name" value="SULFUR CARRIER PROTEIN THIS"/>
    <property type="match status" value="1"/>
</dbReference>
<dbReference type="InterPro" id="IPR012675">
    <property type="entry name" value="Beta-grasp_dom_sf"/>
</dbReference>
<dbReference type="SUPFAM" id="SSF54285">
    <property type="entry name" value="MoaD/ThiS"/>
    <property type="match status" value="1"/>
</dbReference>
<comment type="caution">
    <text evidence="1">The sequence shown here is derived from an EMBL/GenBank/DDBJ whole genome shotgun (WGS) entry which is preliminary data.</text>
</comment>
<dbReference type="InterPro" id="IPR010035">
    <property type="entry name" value="Thi_S"/>
</dbReference>
<dbReference type="NCBIfam" id="TIGR01683">
    <property type="entry name" value="thiS"/>
    <property type="match status" value="1"/>
</dbReference>
<protein>
    <submittedName>
        <fullName evidence="1">Sulfur carrier protein</fullName>
    </submittedName>
</protein>
<keyword evidence="2" id="KW-1185">Reference proteome</keyword>
<dbReference type="EMBL" id="QGGO01000016">
    <property type="protein sequence ID" value="PWK23820.1"/>
    <property type="molecule type" value="Genomic_DNA"/>
</dbReference>
<name>A0A316ELI2_9BACT</name>
<sequence>MTIFINDQPTDFDPPPTIVDIFEKLQISDLQGIALAINDEVVKKADWQQITLNQNDRLMLIRATQGG</sequence>
<accession>A0A316ELI2</accession>
<dbReference type="Proteomes" id="UP000245489">
    <property type="component" value="Unassembled WGS sequence"/>
</dbReference>
<dbReference type="Pfam" id="PF02597">
    <property type="entry name" value="ThiS"/>
    <property type="match status" value="1"/>
</dbReference>
<evidence type="ECO:0000313" key="1">
    <source>
        <dbReference type="EMBL" id="PWK23820.1"/>
    </source>
</evidence>
<gene>
    <name evidence="1" type="ORF">LV89_03027</name>
</gene>
<evidence type="ECO:0000313" key="2">
    <source>
        <dbReference type="Proteomes" id="UP000245489"/>
    </source>
</evidence>
<dbReference type="Gene3D" id="3.10.20.30">
    <property type="match status" value="1"/>
</dbReference>
<dbReference type="InterPro" id="IPR016155">
    <property type="entry name" value="Mopterin_synth/thiamin_S_b"/>
</dbReference>
<dbReference type="RefSeq" id="WP_109743740.1">
    <property type="nucleotide sequence ID" value="NZ_QGGO01000016.1"/>
</dbReference>
<dbReference type="PANTHER" id="PTHR34472">
    <property type="entry name" value="SULFUR CARRIER PROTEIN THIS"/>
    <property type="match status" value="1"/>
</dbReference>
<proteinExistence type="predicted"/>
<dbReference type="CDD" id="cd00565">
    <property type="entry name" value="Ubl_ThiS"/>
    <property type="match status" value="1"/>
</dbReference>
<organism evidence="1 2">
    <name type="scientific">Arcicella aurantiaca</name>
    <dbReference type="NCBI Taxonomy" id="591202"/>
    <lineage>
        <taxon>Bacteria</taxon>
        <taxon>Pseudomonadati</taxon>
        <taxon>Bacteroidota</taxon>
        <taxon>Cytophagia</taxon>
        <taxon>Cytophagales</taxon>
        <taxon>Flectobacillaceae</taxon>
        <taxon>Arcicella</taxon>
    </lineage>
</organism>
<reference evidence="1 2" key="1">
    <citation type="submission" date="2018-05" db="EMBL/GenBank/DDBJ databases">
        <title>Genomic Encyclopedia of Archaeal and Bacterial Type Strains, Phase II (KMG-II): from individual species to whole genera.</title>
        <authorList>
            <person name="Goeker M."/>
        </authorList>
    </citation>
    <scope>NUCLEOTIDE SEQUENCE [LARGE SCALE GENOMIC DNA]</scope>
    <source>
        <strain evidence="1 2">DSM 22214</strain>
    </source>
</reference>
<dbReference type="AlphaFoldDB" id="A0A316ELI2"/>
<dbReference type="InterPro" id="IPR003749">
    <property type="entry name" value="ThiS/MoaD-like"/>
</dbReference>